<accession>A0A3A1XYX4</accession>
<dbReference type="Proteomes" id="UP000266258">
    <property type="component" value="Unassembled WGS sequence"/>
</dbReference>
<name>A0A3A1XYX4_9GAMM</name>
<dbReference type="EMBL" id="NRJH01000085">
    <property type="protein sequence ID" value="RIY31232.1"/>
    <property type="molecule type" value="Genomic_DNA"/>
</dbReference>
<keyword evidence="3" id="KW-1185">Reference proteome</keyword>
<comment type="caution">
    <text evidence="2">The sequence shown here is derived from an EMBL/GenBank/DDBJ whole genome shotgun (WGS) entry which is preliminary data.</text>
</comment>
<sequence>MKIKSVLLSVLVATTAFATMNANASPKDPATAYRDYYEQSRQARLDNNQTRVNNTQTKTITVDGQEYQANVTRNINGSYNIVVTGNSGQSQSVGFSRGQLTAPASFSEENLNQVLKALDFNTTVKTLSHIQVRDILSN</sequence>
<reference evidence="2 3" key="1">
    <citation type="submission" date="2017-08" db="EMBL/GenBank/DDBJ databases">
        <title>Reclassification of Bisgaard taxon 37 and 44.</title>
        <authorList>
            <person name="Christensen H."/>
        </authorList>
    </citation>
    <scope>NUCLEOTIDE SEQUENCE [LARGE SCALE GENOMIC DNA]</scope>
    <source>
        <strain evidence="2 3">B96_4</strain>
    </source>
</reference>
<evidence type="ECO:0000313" key="3">
    <source>
        <dbReference type="Proteomes" id="UP000266258"/>
    </source>
</evidence>
<gene>
    <name evidence="2" type="ORF">CJP74_07790</name>
</gene>
<protein>
    <submittedName>
        <fullName evidence="2">Uncharacterized protein</fullName>
    </submittedName>
</protein>
<feature type="chain" id="PRO_5017439797" evidence="1">
    <location>
        <begin position="25"/>
        <end position="138"/>
    </location>
</feature>
<keyword evidence="1" id="KW-0732">Signal</keyword>
<proteinExistence type="predicted"/>
<evidence type="ECO:0000256" key="1">
    <source>
        <dbReference type="SAM" id="SignalP"/>
    </source>
</evidence>
<dbReference type="RefSeq" id="WP_119497954.1">
    <property type="nucleotide sequence ID" value="NZ_NRJH01000085.1"/>
</dbReference>
<evidence type="ECO:0000313" key="2">
    <source>
        <dbReference type="EMBL" id="RIY31232.1"/>
    </source>
</evidence>
<organism evidence="2 3">
    <name type="scientific">Psittacicella melopsittaci</name>
    <dbReference type="NCBI Taxonomy" id="2028576"/>
    <lineage>
        <taxon>Bacteria</taxon>
        <taxon>Pseudomonadati</taxon>
        <taxon>Pseudomonadota</taxon>
        <taxon>Gammaproteobacteria</taxon>
        <taxon>Pasteurellales</taxon>
        <taxon>Psittacicellaceae</taxon>
        <taxon>Psittacicella</taxon>
    </lineage>
</organism>
<feature type="signal peptide" evidence="1">
    <location>
        <begin position="1"/>
        <end position="24"/>
    </location>
</feature>
<dbReference type="AlphaFoldDB" id="A0A3A1XYX4"/>